<evidence type="ECO:0000313" key="2">
    <source>
        <dbReference type="Proteomes" id="UP000221961"/>
    </source>
</evidence>
<proteinExistence type="predicted"/>
<evidence type="ECO:0000313" key="1">
    <source>
        <dbReference type="EMBL" id="ATL66631.1"/>
    </source>
</evidence>
<name>A0A291RGA1_9NOCA</name>
<dbReference type="EMBL" id="CP023778">
    <property type="protein sequence ID" value="ATL66631.1"/>
    <property type="molecule type" value="Genomic_DNA"/>
</dbReference>
<accession>A0A291RGA1</accession>
<dbReference type="GeneID" id="88357904"/>
<dbReference type="RefSeq" id="WP_098693814.1">
    <property type="nucleotide sequence ID" value="NZ_CP023778.1"/>
</dbReference>
<sequence length="131" mass="14131">MSTPNFNYGQSEIKAFNDAASGGVVHFDESAVRQAVGLYDKMINGLKGIRRNLTTLEDGSGFGGFDSGRQLQSGFSRKAADGIAVIDQLIDGAMQLQEAYLRAGGLFKEADKLNGDRIKIVGDLEAEDRKK</sequence>
<reference evidence="1 2" key="1">
    <citation type="submission" date="2017-10" db="EMBL/GenBank/DDBJ databases">
        <title>Comparative genomics between pathogenic Norcardia.</title>
        <authorList>
            <person name="Zeng L."/>
        </authorList>
    </citation>
    <scope>NUCLEOTIDE SEQUENCE [LARGE SCALE GENOMIC DNA]</scope>
    <source>
        <strain evidence="1 2">NC_YFY_NT001</strain>
    </source>
</reference>
<gene>
    <name evidence="1" type="ORF">CRH09_10845</name>
</gene>
<organism evidence="1 2">
    <name type="scientific">Nocardia terpenica</name>
    <dbReference type="NCBI Taxonomy" id="455432"/>
    <lineage>
        <taxon>Bacteria</taxon>
        <taxon>Bacillati</taxon>
        <taxon>Actinomycetota</taxon>
        <taxon>Actinomycetes</taxon>
        <taxon>Mycobacteriales</taxon>
        <taxon>Nocardiaceae</taxon>
        <taxon>Nocardia</taxon>
    </lineage>
</organism>
<protein>
    <submittedName>
        <fullName evidence="1">Uncharacterized protein</fullName>
    </submittedName>
</protein>
<dbReference type="AlphaFoldDB" id="A0A291RGA1"/>
<dbReference type="Proteomes" id="UP000221961">
    <property type="component" value="Chromosome"/>
</dbReference>
<dbReference type="KEGG" id="ntp:CRH09_10845"/>